<keyword evidence="1" id="KW-0548">Nucleotidyltransferase</keyword>
<reference evidence="1" key="1">
    <citation type="submission" date="2020-07" db="EMBL/GenBank/DDBJ databases">
        <title>Multicomponent nature underlies the extraordinary mechanical properties of spider dragline silk.</title>
        <authorList>
            <person name="Kono N."/>
            <person name="Nakamura H."/>
            <person name="Mori M."/>
            <person name="Yoshida Y."/>
            <person name="Ohtoshi R."/>
            <person name="Malay A.D."/>
            <person name="Moran D.A.P."/>
            <person name="Tomita M."/>
            <person name="Numata K."/>
            <person name="Arakawa K."/>
        </authorList>
    </citation>
    <scope>NUCLEOTIDE SEQUENCE</scope>
</reference>
<name>A0A8X6L143_TRICU</name>
<dbReference type="AlphaFoldDB" id="A0A8X6L143"/>
<dbReference type="EMBL" id="BMAO01004323">
    <property type="protein sequence ID" value="GFQ93890.1"/>
    <property type="molecule type" value="Genomic_DNA"/>
</dbReference>
<proteinExistence type="predicted"/>
<gene>
    <name evidence="1" type="primary">pol_1983</name>
    <name evidence="1" type="ORF">TNCT_189761</name>
</gene>
<evidence type="ECO:0000313" key="1">
    <source>
        <dbReference type="EMBL" id="GFQ93890.1"/>
    </source>
</evidence>
<keyword evidence="2" id="KW-1185">Reference proteome</keyword>
<comment type="caution">
    <text evidence="1">The sequence shown here is derived from an EMBL/GenBank/DDBJ whole genome shotgun (WGS) entry which is preliminary data.</text>
</comment>
<organism evidence="1 2">
    <name type="scientific">Trichonephila clavata</name>
    <name type="common">Joro spider</name>
    <name type="synonym">Nephila clavata</name>
    <dbReference type="NCBI Taxonomy" id="2740835"/>
    <lineage>
        <taxon>Eukaryota</taxon>
        <taxon>Metazoa</taxon>
        <taxon>Ecdysozoa</taxon>
        <taxon>Arthropoda</taxon>
        <taxon>Chelicerata</taxon>
        <taxon>Arachnida</taxon>
        <taxon>Araneae</taxon>
        <taxon>Araneomorphae</taxon>
        <taxon>Entelegynae</taxon>
        <taxon>Araneoidea</taxon>
        <taxon>Nephilidae</taxon>
        <taxon>Trichonephila</taxon>
    </lineage>
</organism>
<protein>
    <submittedName>
        <fullName evidence="1">RNA-directed DNA polymerase from mobile element jockey</fullName>
    </submittedName>
</protein>
<accession>A0A8X6L143</accession>
<keyword evidence="1" id="KW-0695">RNA-directed DNA polymerase</keyword>
<keyword evidence="1" id="KW-0808">Transferase</keyword>
<dbReference type="Proteomes" id="UP000887116">
    <property type="component" value="Unassembled WGS sequence"/>
</dbReference>
<dbReference type="GO" id="GO:0003964">
    <property type="term" value="F:RNA-directed DNA polymerase activity"/>
    <property type="evidence" value="ECO:0007669"/>
    <property type="project" value="UniProtKB-KW"/>
</dbReference>
<evidence type="ECO:0000313" key="2">
    <source>
        <dbReference type="Proteomes" id="UP000887116"/>
    </source>
</evidence>
<sequence length="214" mass="23926">MGISIHAPTEPTRFDARGVNNTLDIALAKGLHAITATSISELISDHIPVNFDISLNNFSSPSLSTCSFPNWTKFQTLLTESIPGNPAISNEDDIEQSIINLNNKIKEAIHTTSTYKAIHHPLQQANTDDNPLYKLFNRNKNKLSHIPPILVPQGLVYNTELKAKVFVTSLENFFIENQDPHDDSTIEEVERTVSGFLTNRVPTRRNHEHYSPTG</sequence>